<reference evidence="2" key="2">
    <citation type="submission" date="2022-01" db="EMBL/GenBank/DDBJ databases">
        <authorList>
            <person name="Yamashiro T."/>
            <person name="Shiraishi A."/>
            <person name="Satake H."/>
            <person name="Nakayama K."/>
        </authorList>
    </citation>
    <scope>NUCLEOTIDE SEQUENCE</scope>
</reference>
<evidence type="ECO:0000256" key="1">
    <source>
        <dbReference type="SAM" id="MobiDB-lite"/>
    </source>
</evidence>
<comment type="caution">
    <text evidence="2">The sequence shown here is derived from an EMBL/GenBank/DDBJ whole genome shotgun (WGS) entry which is preliminary data.</text>
</comment>
<organism evidence="2 3">
    <name type="scientific">Tanacetum coccineum</name>
    <dbReference type="NCBI Taxonomy" id="301880"/>
    <lineage>
        <taxon>Eukaryota</taxon>
        <taxon>Viridiplantae</taxon>
        <taxon>Streptophyta</taxon>
        <taxon>Embryophyta</taxon>
        <taxon>Tracheophyta</taxon>
        <taxon>Spermatophyta</taxon>
        <taxon>Magnoliopsida</taxon>
        <taxon>eudicotyledons</taxon>
        <taxon>Gunneridae</taxon>
        <taxon>Pentapetalae</taxon>
        <taxon>asterids</taxon>
        <taxon>campanulids</taxon>
        <taxon>Asterales</taxon>
        <taxon>Asteraceae</taxon>
        <taxon>Asteroideae</taxon>
        <taxon>Anthemideae</taxon>
        <taxon>Anthemidinae</taxon>
        <taxon>Tanacetum</taxon>
    </lineage>
</organism>
<evidence type="ECO:0000313" key="2">
    <source>
        <dbReference type="EMBL" id="GJS86692.1"/>
    </source>
</evidence>
<accession>A0ABQ4ZC05</accession>
<evidence type="ECO:0000313" key="3">
    <source>
        <dbReference type="Proteomes" id="UP001151760"/>
    </source>
</evidence>
<dbReference type="Proteomes" id="UP001151760">
    <property type="component" value="Unassembled WGS sequence"/>
</dbReference>
<gene>
    <name evidence="2" type="ORF">Tco_0769328</name>
</gene>
<feature type="region of interest" description="Disordered" evidence="1">
    <location>
        <begin position="36"/>
        <end position="121"/>
    </location>
</feature>
<reference evidence="2" key="1">
    <citation type="journal article" date="2022" name="Int. J. Mol. Sci.">
        <title>Draft Genome of Tanacetum Coccineum: Genomic Comparison of Closely Related Tanacetum-Family Plants.</title>
        <authorList>
            <person name="Yamashiro T."/>
            <person name="Shiraishi A."/>
            <person name="Nakayama K."/>
            <person name="Satake H."/>
        </authorList>
    </citation>
    <scope>NUCLEOTIDE SEQUENCE</scope>
</reference>
<sequence length="196" mass="22058">MSPSYSPHTHKPTRTRWQSHKCLLDTEWDKYINGTTFHCDPEYLAPSDAEAPIEDQPSPDDASPTTLSPGYVADSDSEEDPADYPADRGDDADDESLDDDDDDDNYDEQEASEDDDEEEEHLWSTLLLRRTARMSVRPQIPMSDTTEALIAEYTSAPTPPSPPLMCHCCTRSVVDSWLMEGELDLEGLPWTLLAYL</sequence>
<keyword evidence="3" id="KW-1185">Reference proteome</keyword>
<feature type="compositionally biased region" description="Acidic residues" evidence="1">
    <location>
        <begin position="90"/>
        <end position="120"/>
    </location>
</feature>
<name>A0ABQ4ZC05_9ASTR</name>
<dbReference type="EMBL" id="BQNB010011140">
    <property type="protein sequence ID" value="GJS86692.1"/>
    <property type="molecule type" value="Genomic_DNA"/>
</dbReference>
<protein>
    <submittedName>
        <fullName evidence="2">Uncharacterized protein</fullName>
    </submittedName>
</protein>
<proteinExistence type="predicted"/>